<dbReference type="Gene3D" id="3.20.20.60">
    <property type="entry name" value="Phosphoenolpyruvate-binding domains"/>
    <property type="match status" value="1"/>
</dbReference>
<dbReference type="Proteomes" id="UP000253250">
    <property type="component" value="Unassembled WGS sequence"/>
</dbReference>
<feature type="active site" description="Proton donor" evidence="18">
    <location>
        <position position="508"/>
    </location>
</feature>
<dbReference type="Gene3D" id="3.50.30.10">
    <property type="entry name" value="Phosphohistidine domain"/>
    <property type="match status" value="1"/>
</dbReference>
<feature type="binding site" evidence="20">
    <location>
        <position position="461"/>
    </location>
    <ligand>
        <name>Mg(2+)</name>
        <dbReference type="ChEBI" id="CHEBI:18420"/>
    </ligand>
</feature>
<accession>A0A1C2FY57</accession>
<proteinExistence type="inferred from homology"/>
<keyword evidence="11 17" id="KW-0808">Transferase</keyword>
<evidence type="ECO:0000256" key="2">
    <source>
        <dbReference type="ARBA" id="ARBA00001946"/>
    </source>
</evidence>
<dbReference type="EMBL" id="PSYR01000002">
    <property type="protein sequence ID" value="RCN57232.1"/>
    <property type="molecule type" value="Genomic_DNA"/>
</dbReference>
<feature type="binding site" evidence="19">
    <location>
        <begin position="460"/>
        <end position="461"/>
    </location>
    <ligand>
        <name>phosphoenolpyruvate</name>
        <dbReference type="ChEBI" id="CHEBI:58702"/>
    </ligand>
</feature>
<comment type="caution">
    <text evidence="21">The sequence shown here is derived from an EMBL/GenBank/DDBJ whole genome shotgun (WGS) entry which is preliminary data.</text>
</comment>
<evidence type="ECO:0000256" key="8">
    <source>
        <dbReference type="ARBA" id="ARBA00022448"/>
    </source>
</evidence>
<evidence type="ECO:0000256" key="14">
    <source>
        <dbReference type="ARBA" id="ARBA00022777"/>
    </source>
</evidence>
<name>A0A1C2FY57_9GAMM</name>
<dbReference type="InterPro" id="IPR015813">
    <property type="entry name" value="Pyrv/PenolPyrv_kinase-like_dom"/>
</dbReference>
<evidence type="ECO:0000256" key="6">
    <source>
        <dbReference type="ARBA" id="ARBA00012232"/>
    </source>
</evidence>
<feature type="binding site" evidence="20">
    <location>
        <position position="437"/>
    </location>
    <ligand>
        <name>Mg(2+)</name>
        <dbReference type="ChEBI" id="CHEBI:18420"/>
    </ligand>
</feature>
<dbReference type="InterPro" id="IPR050499">
    <property type="entry name" value="PEP-utilizing_PTS_enzyme"/>
</dbReference>
<feature type="binding site" evidence="19">
    <location>
        <position position="471"/>
    </location>
    <ligand>
        <name>phosphoenolpyruvate</name>
        <dbReference type="ChEBI" id="CHEBI:58702"/>
    </ligand>
</feature>
<evidence type="ECO:0000256" key="7">
    <source>
        <dbReference type="ARBA" id="ARBA00016544"/>
    </source>
</evidence>
<evidence type="ECO:0000256" key="15">
    <source>
        <dbReference type="ARBA" id="ARBA00022842"/>
    </source>
</evidence>
<dbReference type="Pfam" id="PF05524">
    <property type="entry name" value="PEP-utilisers_N"/>
    <property type="match status" value="1"/>
</dbReference>
<dbReference type="GO" id="GO:0005737">
    <property type="term" value="C:cytoplasm"/>
    <property type="evidence" value="ECO:0007669"/>
    <property type="project" value="UniProtKB-SubCell"/>
</dbReference>
<keyword evidence="8 17" id="KW-0813">Transport</keyword>
<keyword evidence="9 17" id="KW-0963">Cytoplasm</keyword>
<dbReference type="InterPro" id="IPR008279">
    <property type="entry name" value="PEP-util_enz_mobile_dom"/>
</dbReference>
<keyword evidence="12 17" id="KW-0598">Phosphotransferase system</keyword>
<comment type="subcellular location">
    <subcellularLocation>
        <location evidence="4 17">Cytoplasm</location>
    </subcellularLocation>
</comment>
<evidence type="ECO:0000256" key="20">
    <source>
        <dbReference type="PIRSR" id="PIRSR000732-3"/>
    </source>
</evidence>
<evidence type="ECO:0000256" key="9">
    <source>
        <dbReference type="ARBA" id="ARBA00022490"/>
    </source>
</evidence>
<dbReference type="PRINTS" id="PR01736">
    <property type="entry name" value="PHPHTRNFRASE"/>
</dbReference>
<evidence type="ECO:0000256" key="17">
    <source>
        <dbReference type="PIRNR" id="PIRNR000732"/>
    </source>
</evidence>
<evidence type="ECO:0000256" key="1">
    <source>
        <dbReference type="ARBA" id="ARBA00000683"/>
    </source>
</evidence>
<evidence type="ECO:0000256" key="16">
    <source>
        <dbReference type="ARBA" id="ARBA00033235"/>
    </source>
</evidence>
<dbReference type="GO" id="GO:0008965">
    <property type="term" value="F:phosphoenolpyruvate-protein phosphotransferase activity"/>
    <property type="evidence" value="ECO:0007669"/>
    <property type="project" value="UniProtKB-EC"/>
</dbReference>
<evidence type="ECO:0000313" key="22">
    <source>
        <dbReference type="Proteomes" id="UP000253250"/>
    </source>
</evidence>
<comment type="function">
    <text evidence="3 17">General (non sugar-specific) component of the phosphoenolpyruvate-dependent sugar phosphotransferase system (sugar PTS). This major carbohydrate active-transport system catalyzes the phosphorylation of incoming sugar substrates concomitantly with their translocation across the cell membrane. Enzyme I transfers the phosphoryl group from phosphoenolpyruvate (PEP) to the phosphoryl carrier protein (HPr).</text>
</comment>
<keyword evidence="13 17" id="KW-0479">Metal-binding</keyword>
<organism evidence="21 22">
    <name type="scientific">Acidiferrobacter thiooxydans</name>
    <dbReference type="NCBI Taxonomy" id="163359"/>
    <lineage>
        <taxon>Bacteria</taxon>
        <taxon>Pseudomonadati</taxon>
        <taxon>Pseudomonadota</taxon>
        <taxon>Gammaproteobacteria</taxon>
        <taxon>Acidiferrobacterales</taxon>
        <taxon>Acidiferrobacteraceae</taxon>
        <taxon>Acidiferrobacter</taxon>
    </lineage>
</organism>
<dbReference type="PROSITE" id="PS00742">
    <property type="entry name" value="PEP_ENZYMES_2"/>
    <property type="match status" value="1"/>
</dbReference>
<evidence type="ECO:0000256" key="12">
    <source>
        <dbReference type="ARBA" id="ARBA00022683"/>
    </source>
</evidence>
<dbReference type="OrthoDB" id="9765468at2"/>
<evidence type="ECO:0000256" key="3">
    <source>
        <dbReference type="ARBA" id="ARBA00002728"/>
    </source>
</evidence>
<dbReference type="EC" id="2.7.3.9" evidence="6 17"/>
<dbReference type="SUPFAM" id="SSF51621">
    <property type="entry name" value="Phosphoenolpyruvate/pyruvate domain"/>
    <property type="match status" value="1"/>
</dbReference>
<dbReference type="PANTHER" id="PTHR46244:SF3">
    <property type="entry name" value="PHOSPHOENOLPYRUVATE-PROTEIN PHOSPHOTRANSFERASE"/>
    <property type="match status" value="1"/>
</dbReference>
<dbReference type="Pfam" id="PF00391">
    <property type="entry name" value="PEP-utilizers"/>
    <property type="match status" value="1"/>
</dbReference>
<comment type="cofactor">
    <cofactor evidence="2 17 20">
        <name>Mg(2+)</name>
        <dbReference type="ChEBI" id="CHEBI:18420"/>
    </cofactor>
</comment>
<dbReference type="InterPro" id="IPR008731">
    <property type="entry name" value="PTS_EIN"/>
</dbReference>
<evidence type="ECO:0000256" key="4">
    <source>
        <dbReference type="ARBA" id="ARBA00004496"/>
    </source>
</evidence>
<reference evidence="21 22" key="1">
    <citation type="submission" date="2018-02" db="EMBL/GenBank/DDBJ databases">
        <title>Insights into the biology of acidophilic members of the Acidiferrobacteraceae family derived from comparative genomic analyses.</title>
        <authorList>
            <person name="Issotta F."/>
            <person name="Thyssen C."/>
            <person name="Mena C."/>
            <person name="Moya A."/>
            <person name="Bellenberg S."/>
            <person name="Sproer C."/>
            <person name="Covarrubias P.C."/>
            <person name="Sand W."/>
            <person name="Quatrini R."/>
            <person name="Vera M."/>
        </authorList>
    </citation>
    <scope>NUCLEOTIDE SEQUENCE [LARGE SCALE GENOMIC DNA]</scope>
    <source>
        <strain evidence="22">m-1</strain>
    </source>
</reference>
<dbReference type="InterPro" id="IPR006318">
    <property type="entry name" value="PTS_EI-like"/>
</dbReference>
<evidence type="ECO:0000256" key="18">
    <source>
        <dbReference type="PIRSR" id="PIRSR000732-1"/>
    </source>
</evidence>
<dbReference type="SUPFAM" id="SSF47831">
    <property type="entry name" value="Enzyme I of the PEP:sugar phosphotransferase system HPr-binding (sub)domain"/>
    <property type="match status" value="1"/>
</dbReference>
<keyword evidence="21" id="KW-0670">Pyruvate</keyword>
<dbReference type="STRING" id="163359.A9R16_03770"/>
<keyword evidence="10 17" id="KW-0762">Sugar transport</keyword>
<dbReference type="InterPro" id="IPR000121">
    <property type="entry name" value="PEP_util_C"/>
</dbReference>
<feature type="binding site" evidence="19">
    <location>
        <position position="338"/>
    </location>
    <ligand>
        <name>phosphoenolpyruvate</name>
        <dbReference type="ChEBI" id="CHEBI:58702"/>
    </ligand>
</feature>
<dbReference type="Gene3D" id="1.10.274.10">
    <property type="entry name" value="PtsI, HPr-binding domain"/>
    <property type="match status" value="1"/>
</dbReference>
<dbReference type="InterPro" id="IPR040442">
    <property type="entry name" value="Pyrv_kinase-like_dom_sf"/>
</dbReference>
<comment type="catalytic activity">
    <reaction evidence="1 17">
        <text>L-histidyl-[protein] + phosphoenolpyruvate = N(pros)-phospho-L-histidyl-[protein] + pyruvate</text>
        <dbReference type="Rhea" id="RHEA:23880"/>
        <dbReference type="Rhea" id="RHEA-COMP:9745"/>
        <dbReference type="Rhea" id="RHEA-COMP:9746"/>
        <dbReference type="ChEBI" id="CHEBI:15361"/>
        <dbReference type="ChEBI" id="CHEBI:29979"/>
        <dbReference type="ChEBI" id="CHEBI:58702"/>
        <dbReference type="ChEBI" id="CHEBI:64837"/>
        <dbReference type="EC" id="2.7.3.9"/>
    </reaction>
</comment>
<dbReference type="SUPFAM" id="SSF52009">
    <property type="entry name" value="Phosphohistidine domain"/>
    <property type="match status" value="1"/>
</dbReference>
<dbReference type="NCBIfam" id="TIGR01417">
    <property type="entry name" value="PTS_I_fam"/>
    <property type="match status" value="1"/>
</dbReference>
<sequence>MMLALHGKGVSSGIAIGRAYVLKRERLKIPEYVIPAAFVEDEVQRFLEAVETTRRELSDIRDHIPPDAPVEAASFLDTHLLILNDTMVSDAPIKDIRDNQWNAEFALKTQSDRLIAVFEGMEDPYLRNKKIDVAQVVERVLRNLLNPDGHEAELIPDELDGRVVVANDLAPADAVTLKNKGIVAFVTNLGGPISHTAILSRSLGIPAIVAVHGATRYIDNNDVLIVDGKRGILFVAPDTIVISEYERRARKIERLQRELKALRTSEAISRDGVTVQLLANIELPEDMAGVHQALASGIGLYRTEFLFMNRKTPPDEEEQFAAYVKVIRELPGQPVTIRTLDLGADKHADIDLPTTAVNPALGLRAVRLCLQEVGLFKVQLRAILRASAFGTVRLMIPMLSNIDEIARVVELVREVQEELLRTGVDFDTDIPIGGMIEVPAAAVSADLFAAHLDFLSIGTNDLIQYTLAIDRVDDTVNYLYDPLHPSVLRLIAMTIDAADKQGIPVAMCGEMAGDTRYTRLLLGLGLREFSMHPSALLEIKKIVRESAIADLKQQSAQVMAARDPRAVQMLVERMNGDGDGATEG</sequence>
<protein>
    <recommendedName>
        <fullName evidence="7 17">Phosphoenolpyruvate-protein phosphotransferase</fullName>
        <ecNumber evidence="6 17">2.7.3.9</ecNumber>
    </recommendedName>
    <alternativeName>
        <fullName evidence="16 17">Phosphotransferase system, enzyme I</fullName>
    </alternativeName>
</protein>
<dbReference type="InterPro" id="IPR023151">
    <property type="entry name" value="PEP_util_CS"/>
</dbReference>
<dbReference type="PANTHER" id="PTHR46244">
    <property type="entry name" value="PHOSPHOENOLPYRUVATE-PROTEIN PHOSPHOTRANSFERASE"/>
    <property type="match status" value="1"/>
</dbReference>
<dbReference type="GO" id="GO:0016301">
    <property type="term" value="F:kinase activity"/>
    <property type="evidence" value="ECO:0007669"/>
    <property type="project" value="UniProtKB-KW"/>
</dbReference>
<gene>
    <name evidence="21" type="primary">ptsP</name>
    <name evidence="21" type="ORF">C4900_13235</name>
</gene>
<feature type="binding site" evidence="19">
    <location>
        <position position="302"/>
    </location>
    <ligand>
        <name>phosphoenolpyruvate</name>
        <dbReference type="ChEBI" id="CHEBI:58702"/>
    </ligand>
</feature>
<keyword evidence="15 17" id="KW-0460">Magnesium</keyword>
<evidence type="ECO:0000313" key="21">
    <source>
        <dbReference type="EMBL" id="RCN57232.1"/>
    </source>
</evidence>
<dbReference type="GO" id="GO:0046872">
    <property type="term" value="F:metal ion binding"/>
    <property type="evidence" value="ECO:0007669"/>
    <property type="project" value="UniProtKB-KW"/>
</dbReference>
<comment type="similarity">
    <text evidence="5 17">Belongs to the PEP-utilizing enzyme family.</text>
</comment>
<dbReference type="PIRSF" id="PIRSF000732">
    <property type="entry name" value="PTS_enzyme_I"/>
    <property type="match status" value="1"/>
</dbReference>
<evidence type="ECO:0000256" key="10">
    <source>
        <dbReference type="ARBA" id="ARBA00022597"/>
    </source>
</evidence>
<dbReference type="GO" id="GO:0009401">
    <property type="term" value="P:phosphoenolpyruvate-dependent sugar phosphotransferase system"/>
    <property type="evidence" value="ECO:0007669"/>
    <property type="project" value="UniProtKB-KW"/>
</dbReference>
<dbReference type="InterPro" id="IPR036618">
    <property type="entry name" value="PtsI_HPr-bd_sf"/>
</dbReference>
<keyword evidence="22" id="KW-1185">Reference proteome</keyword>
<dbReference type="AlphaFoldDB" id="A0A1C2FY57"/>
<evidence type="ECO:0000256" key="11">
    <source>
        <dbReference type="ARBA" id="ARBA00022679"/>
    </source>
</evidence>
<evidence type="ECO:0000256" key="13">
    <source>
        <dbReference type="ARBA" id="ARBA00022723"/>
    </source>
</evidence>
<evidence type="ECO:0000256" key="5">
    <source>
        <dbReference type="ARBA" id="ARBA00007837"/>
    </source>
</evidence>
<dbReference type="Pfam" id="PF02896">
    <property type="entry name" value="PEP-utilizers_C"/>
    <property type="match status" value="1"/>
</dbReference>
<feature type="active site" description="Tele-phosphohistidine intermediate" evidence="18">
    <location>
        <position position="195"/>
    </location>
</feature>
<dbReference type="InterPro" id="IPR036637">
    <property type="entry name" value="Phosphohistidine_dom_sf"/>
</dbReference>
<keyword evidence="14 17" id="KW-0418">Kinase</keyword>
<dbReference type="InterPro" id="IPR024692">
    <property type="entry name" value="PTS_EI"/>
</dbReference>
<evidence type="ECO:0000256" key="19">
    <source>
        <dbReference type="PIRSR" id="PIRSR000732-2"/>
    </source>
</evidence>